<dbReference type="Proteomes" id="UP000007755">
    <property type="component" value="Unassembled WGS sequence"/>
</dbReference>
<keyword evidence="15" id="KW-0137">Centromere</keyword>
<comment type="subcellular location">
    <subcellularLocation>
        <location evidence="1">Chromosome</location>
        <location evidence="1">Centromere</location>
        <location evidence="1">Kinetochore</location>
    </subcellularLocation>
    <subcellularLocation>
        <location evidence="18">Nucleus</location>
        <location evidence="18">Nuclear pore complex</location>
    </subcellularLocation>
    <subcellularLocation>
        <location evidence="18">Nucleus membrane</location>
    </subcellularLocation>
</comment>
<keyword evidence="12 18" id="KW-0906">Nuclear pore complex</keyword>
<evidence type="ECO:0000256" key="14">
    <source>
        <dbReference type="ARBA" id="ARBA00023242"/>
    </source>
</evidence>
<protein>
    <recommendedName>
        <fullName evidence="18">Nuclear pore complex protein</fullName>
    </recommendedName>
</protein>
<dbReference type="GO" id="GO:0006606">
    <property type="term" value="P:protein import into nucleus"/>
    <property type="evidence" value="ECO:0007669"/>
    <property type="project" value="TreeGrafter"/>
</dbReference>
<evidence type="ECO:0000256" key="9">
    <source>
        <dbReference type="ARBA" id="ARBA00022927"/>
    </source>
</evidence>
<evidence type="ECO:0000256" key="15">
    <source>
        <dbReference type="ARBA" id="ARBA00023328"/>
    </source>
</evidence>
<dbReference type="eggNOG" id="KOG1964">
    <property type="taxonomic scope" value="Eukaryota"/>
</dbReference>
<evidence type="ECO:0000256" key="4">
    <source>
        <dbReference type="ARBA" id="ARBA00022454"/>
    </source>
</evidence>
<evidence type="ECO:0000256" key="18">
    <source>
        <dbReference type="RuleBase" id="RU365072"/>
    </source>
</evidence>
<dbReference type="STRING" id="103372.F4X7K9"/>
<evidence type="ECO:0000256" key="7">
    <source>
        <dbReference type="ARBA" id="ARBA00022816"/>
    </source>
</evidence>
<feature type="compositionally biased region" description="Basic and acidic residues" evidence="19">
    <location>
        <begin position="181"/>
        <end position="190"/>
    </location>
</feature>
<dbReference type="PANTHER" id="PTHR13003:SF2">
    <property type="entry name" value="NUCLEAR PORE COMPLEX PROTEIN NUP107"/>
    <property type="match status" value="1"/>
</dbReference>
<name>F4X7K9_ACREC</name>
<evidence type="ECO:0000313" key="20">
    <source>
        <dbReference type="EMBL" id="EGI57538.1"/>
    </source>
</evidence>
<evidence type="ECO:0000256" key="16">
    <source>
        <dbReference type="ARBA" id="ARBA00056880"/>
    </source>
</evidence>
<comment type="subunit">
    <text evidence="17">Part of the nuclear pore complex (NPC). Forms part of the Nup160 subcomplex in the nuclear pore which is composed of NUP160, NUP133, NUP107 and Nup96; this complex plays a role in RNA export and in tethering Nup98 and NUP153 to the nucleus. Does not interact with TPR. Interacts with ZNF106.</text>
</comment>
<comment type="function">
    <text evidence="16">Plays a role in the nuclear pore complex (NPC) assembly and/or maintenance. Required for the assembly of peripheral proteins into the NPC. May anchor NUP62 to the NPC. Involved in nephrogenesis.</text>
</comment>
<evidence type="ECO:0000256" key="13">
    <source>
        <dbReference type="ARBA" id="ARBA00023136"/>
    </source>
</evidence>
<dbReference type="GO" id="GO:0006406">
    <property type="term" value="P:mRNA export from nucleus"/>
    <property type="evidence" value="ECO:0007669"/>
    <property type="project" value="TreeGrafter"/>
</dbReference>
<proteinExistence type="inferred from homology"/>
<evidence type="ECO:0000256" key="12">
    <source>
        <dbReference type="ARBA" id="ARBA00023132"/>
    </source>
</evidence>
<keyword evidence="9" id="KW-0653">Protein transport</keyword>
<feature type="compositionally biased region" description="Polar residues" evidence="19">
    <location>
        <begin position="165"/>
        <end position="180"/>
    </location>
</feature>
<dbReference type="GO" id="GO:0005549">
    <property type="term" value="F:odorant binding"/>
    <property type="evidence" value="ECO:0007669"/>
    <property type="project" value="InterPro"/>
</dbReference>
<keyword evidence="11 18" id="KW-0811">Translocation</keyword>
<dbReference type="Gene3D" id="1.20.190.50">
    <property type="match status" value="1"/>
</dbReference>
<evidence type="ECO:0000256" key="3">
    <source>
        <dbReference type="ARBA" id="ARBA00022448"/>
    </source>
</evidence>
<dbReference type="GO" id="GO:0017056">
    <property type="term" value="F:structural constituent of nuclear pore"/>
    <property type="evidence" value="ECO:0007669"/>
    <property type="project" value="UniProtKB-UniRule"/>
</dbReference>
<evidence type="ECO:0000256" key="10">
    <source>
        <dbReference type="ARBA" id="ARBA00022990"/>
    </source>
</evidence>
<dbReference type="GO" id="GO:0031080">
    <property type="term" value="C:nuclear pore outer ring"/>
    <property type="evidence" value="ECO:0007669"/>
    <property type="project" value="TreeGrafter"/>
</dbReference>
<evidence type="ECO:0000256" key="19">
    <source>
        <dbReference type="SAM" id="MobiDB-lite"/>
    </source>
</evidence>
<comment type="similarity">
    <text evidence="2 18">Belongs to the nucleoporin Nup84/Nup107 family.</text>
</comment>
<dbReference type="FunFam" id="1.10.3450.20:FF:000001">
    <property type="entry name" value="Nuclear pore complex protein"/>
    <property type="match status" value="1"/>
</dbReference>
<dbReference type="GO" id="GO:0000973">
    <property type="term" value="P:post-transcriptional tethering of RNA polymerase II gene DNA at nuclear periphery"/>
    <property type="evidence" value="ECO:0007669"/>
    <property type="project" value="TreeGrafter"/>
</dbReference>
<keyword evidence="10" id="KW-0007">Acetylation</keyword>
<dbReference type="FunCoup" id="F4X7K9">
    <property type="interactions" value="1682"/>
</dbReference>
<dbReference type="GO" id="GO:0000776">
    <property type="term" value="C:kinetochore"/>
    <property type="evidence" value="ECO:0007669"/>
    <property type="project" value="UniProtKB-KW"/>
</dbReference>
<dbReference type="OrthoDB" id="3098at2759"/>
<dbReference type="PANTHER" id="PTHR13003">
    <property type="entry name" value="NUP107-RELATED"/>
    <property type="match status" value="1"/>
</dbReference>
<dbReference type="SUPFAM" id="SSF47565">
    <property type="entry name" value="Insect pheromone/odorant-binding proteins"/>
    <property type="match status" value="1"/>
</dbReference>
<dbReference type="Pfam" id="PF04121">
    <property type="entry name" value="Nup84_Nup100"/>
    <property type="match status" value="1"/>
</dbReference>
<evidence type="ECO:0000313" key="21">
    <source>
        <dbReference type="Proteomes" id="UP000007755"/>
    </source>
</evidence>
<dbReference type="InterPro" id="IPR006170">
    <property type="entry name" value="PBP/GOBP"/>
</dbReference>
<evidence type="ECO:0000256" key="8">
    <source>
        <dbReference type="ARBA" id="ARBA00022838"/>
    </source>
</evidence>
<evidence type="ECO:0000256" key="6">
    <source>
        <dbReference type="ARBA" id="ARBA00022553"/>
    </source>
</evidence>
<dbReference type="InterPro" id="IPR036728">
    <property type="entry name" value="PBP_GOBP_sf"/>
</dbReference>
<keyword evidence="14 18" id="KW-0539">Nucleus</keyword>
<evidence type="ECO:0000256" key="11">
    <source>
        <dbReference type="ARBA" id="ARBA00023010"/>
    </source>
</evidence>
<dbReference type="InParanoid" id="F4X7K9"/>
<organism evidence="21">
    <name type="scientific">Acromyrmex echinatior</name>
    <name type="common">Panamanian leafcutter ant</name>
    <name type="synonym">Acromyrmex octospinosus echinatior</name>
    <dbReference type="NCBI Taxonomy" id="103372"/>
    <lineage>
        <taxon>Eukaryota</taxon>
        <taxon>Metazoa</taxon>
        <taxon>Ecdysozoa</taxon>
        <taxon>Arthropoda</taxon>
        <taxon>Hexapoda</taxon>
        <taxon>Insecta</taxon>
        <taxon>Pterygota</taxon>
        <taxon>Neoptera</taxon>
        <taxon>Endopterygota</taxon>
        <taxon>Hymenoptera</taxon>
        <taxon>Apocrita</taxon>
        <taxon>Aculeata</taxon>
        <taxon>Formicoidea</taxon>
        <taxon>Formicidae</taxon>
        <taxon>Myrmicinae</taxon>
        <taxon>Acromyrmex</taxon>
    </lineage>
</organism>
<dbReference type="Gene3D" id="1.10.238.20">
    <property type="entry name" value="Pheromone/general odorant binding protein domain"/>
    <property type="match status" value="1"/>
</dbReference>
<dbReference type="InterPro" id="IPR007252">
    <property type="entry name" value="Nup84/Nup107"/>
</dbReference>
<keyword evidence="5" id="KW-0488">Methylation</keyword>
<dbReference type="GO" id="GO:0031965">
    <property type="term" value="C:nuclear membrane"/>
    <property type="evidence" value="ECO:0007669"/>
    <property type="project" value="UniProtKB-SubCell"/>
</dbReference>
<feature type="region of interest" description="Disordered" evidence="19">
    <location>
        <begin position="165"/>
        <end position="198"/>
    </location>
</feature>
<keyword evidence="7" id="KW-0509">mRNA transport</keyword>
<evidence type="ECO:0000256" key="1">
    <source>
        <dbReference type="ARBA" id="ARBA00004629"/>
    </source>
</evidence>
<evidence type="ECO:0000256" key="2">
    <source>
        <dbReference type="ARBA" id="ARBA00009510"/>
    </source>
</evidence>
<dbReference type="Gene3D" id="1.10.3450.20">
    <property type="match status" value="1"/>
</dbReference>
<gene>
    <name evidence="20" type="ORF">G5I_14391</name>
</gene>
<evidence type="ECO:0000256" key="5">
    <source>
        <dbReference type="ARBA" id="ARBA00022481"/>
    </source>
</evidence>
<evidence type="ECO:0000256" key="17">
    <source>
        <dbReference type="ARBA" id="ARBA00063956"/>
    </source>
</evidence>
<keyword evidence="8" id="KW-0995">Kinetochore</keyword>
<keyword evidence="13 18" id="KW-0472">Membrane</keyword>
<dbReference type="EMBL" id="GL888862">
    <property type="protein sequence ID" value="EGI57538.1"/>
    <property type="molecule type" value="Genomic_DNA"/>
</dbReference>
<reference evidence="20" key="1">
    <citation type="submission" date="2011-02" db="EMBL/GenBank/DDBJ databases">
        <title>The genome of the leaf-cutting ant Acromyrmex echinatior suggests key adaptations to social evolution and fungus farming.</title>
        <authorList>
            <person name="Nygaard S."/>
            <person name="Zhang G."/>
        </authorList>
    </citation>
    <scope>NUCLEOTIDE SEQUENCE</scope>
</reference>
<dbReference type="AlphaFoldDB" id="F4X7K9"/>
<accession>F4X7K9</accession>
<keyword evidence="4" id="KW-0158">Chromosome</keyword>
<keyword evidence="21" id="KW-1185">Reference proteome</keyword>
<dbReference type="CDD" id="cd23992">
    <property type="entry name" value="PBP_GOBP"/>
    <property type="match status" value="1"/>
</dbReference>
<keyword evidence="3 18" id="KW-0813">Transport</keyword>
<dbReference type="FunFam" id="1.20.190.50:FF:000001">
    <property type="entry name" value="Nuclear pore complex protein"/>
    <property type="match status" value="1"/>
</dbReference>
<sequence>MLLTITGHIFITFSYFVTSPGELTKEDHAKYEQYEKDCMDELDIDPATFLKLNQEKSDENDEKLACFNFCLLKKYEIFKEDEKIDWDKFRAEMSKHDVPQDKIDEICDKCKDVDTFKSPNRDFLIDRVRWEMDSLSDVKENLDQSIRLLSQQNSQRRTFLRLSGQRSTTPKRISLQATGQSRKDADDRQMLSDTHSSGLADKTSGIRLTKLYNVELDTSLTLAPHEIRDIMMRSERNDITIKEMMEDSTATGAILKANEPWREAKSKLYYDFLQSVQAHFSKAQVFDTIADFIQNCTDTLDIMRGMQSKVENTEVAEEEISLESERNTWRLIYCLYQNRISSAGLSTQMEHDGPTNNNYISEKDVIENLYKSESYIREYQLIIDWLEKNALDQADKCPSIELFTDKTVAWENTVHQLHNQNLGIAFSSSRPLVSSLDPDAPIREGRPLHDLDREDDARLEKRMFIEVRCGRLQKAQALAMHCGQPWRAASLLGWIPNHDPNYSNPLTDTKLPIEGNPNRSLWKICAWELSQDKRIGIFYRAIYASLCGNVQLLLQIASSWQDALWGYVKSLLDIKVESALRLMMIKIYTIMPEEYWKNEISLEDAFKELHASKNPIIRAQSNKPDHLIQKYIILDQIPKLMEEIESMIDVGTCDSQFLRFLAHLILFFRQIGKSTKDKVEDKVLLAYVRVLIEMGDPTLIAFYTATLPQEDQIINYASYLESVKEHEERKKCLRAAEDANLNVEAITKLVVENIRKKDIESDPIDLKGTITEADMEKINGLDWLIFYQSQREEALRQTNALIRYFLTNEKIDAARKAFNKIPSDSIESVMSEYPTIDCTLNLTITNNLSKKAAAAIREYLCYKTYLDAQEGFGEWFSHYHHGKPTPPEELSTYATFTEKVAYDHRKTQYNLELERWKSTMQHHTKAVKQLLFNVLLFPDGGWLVDSKNSNDESCTPEDELREHQLKKLRELCIPKVTLLLHSVMSEMNEHDGSIQLADVLASEQYQLYKVFSKGKLREVFKKICESSLVLMDQKKDPWGYPK</sequence>
<dbReference type="Pfam" id="PF01395">
    <property type="entry name" value="PBP_GOBP"/>
    <property type="match status" value="1"/>
</dbReference>
<comment type="function">
    <text evidence="18">Functions as a component of the nuclear pore complex (NPC).</text>
</comment>
<keyword evidence="6" id="KW-0597">Phosphoprotein</keyword>